<evidence type="ECO:0000256" key="13">
    <source>
        <dbReference type="SAM" id="Phobius"/>
    </source>
</evidence>
<dbReference type="Pfam" id="PF13927">
    <property type="entry name" value="Ig_3"/>
    <property type="match status" value="3"/>
</dbReference>
<dbReference type="PANTHER" id="PTHR11640:SF51">
    <property type="entry name" value="KIN OF IRRE-LIKE PROTEIN 2"/>
    <property type="match status" value="1"/>
</dbReference>
<evidence type="ECO:0000313" key="16">
    <source>
        <dbReference type="Proteomes" id="UP001732780"/>
    </source>
</evidence>
<evidence type="ECO:0000313" key="17">
    <source>
        <dbReference type="RefSeq" id="XP_045368831.1"/>
    </source>
</evidence>
<keyword evidence="9" id="KW-1015">Disulfide bond</keyword>
<dbReference type="GO" id="GO:0098609">
    <property type="term" value="P:cell-cell adhesion"/>
    <property type="evidence" value="ECO:0007669"/>
    <property type="project" value="TreeGrafter"/>
</dbReference>
<evidence type="ECO:0000256" key="7">
    <source>
        <dbReference type="ARBA" id="ARBA00022989"/>
    </source>
</evidence>
<dbReference type="InterPro" id="IPR013783">
    <property type="entry name" value="Ig-like_fold"/>
</dbReference>
<protein>
    <submittedName>
        <fullName evidence="17">Kin of IRRE-like protein 2 isoform X5</fullName>
    </submittedName>
</protein>
<evidence type="ECO:0000256" key="14">
    <source>
        <dbReference type="SAM" id="SignalP"/>
    </source>
</evidence>
<evidence type="ECO:0000256" key="6">
    <source>
        <dbReference type="ARBA" id="ARBA00022737"/>
    </source>
</evidence>
<evidence type="ECO:0000256" key="9">
    <source>
        <dbReference type="ARBA" id="ARBA00023157"/>
    </source>
</evidence>
<feature type="domain" description="Ig-like" evidence="15">
    <location>
        <begin position="120"/>
        <end position="219"/>
    </location>
</feature>
<comment type="similarity">
    <text evidence="2">Belongs to the immunoglobulin superfamily.</text>
</comment>
<dbReference type="SMART" id="SM00409">
    <property type="entry name" value="IG"/>
    <property type="match status" value="4"/>
</dbReference>
<evidence type="ECO:0000256" key="1">
    <source>
        <dbReference type="ARBA" id="ARBA00004251"/>
    </source>
</evidence>
<dbReference type="RefSeq" id="XP_045368831.1">
    <property type="nucleotide sequence ID" value="XM_045512875.2"/>
</dbReference>
<dbReference type="GO" id="GO:0005911">
    <property type="term" value="C:cell-cell junction"/>
    <property type="evidence" value="ECO:0007669"/>
    <property type="project" value="TreeGrafter"/>
</dbReference>
<evidence type="ECO:0000256" key="8">
    <source>
        <dbReference type="ARBA" id="ARBA00023136"/>
    </source>
</evidence>
<dbReference type="InterPro" id="IPR051275">
    <property type="entry name" value="Cell_adhesion_signaling"/>
</dbReference>
<evidence type="ECO:0000259" key="15">
    <source>
        <dbReference type="PROSITE" id="PS50835"/>
    </source>
</evidence>
<dbReference type="GeneID" id="105065058"/>
<dbReference type="FunFam" id="2.60.40.10:FF:001109">
    <property type="entry name" value="Kirre like nephrin family adhesion molecule 2"/>
    <property type="match status" value="1"/>
</dbReference>
<dbReference type="PANTHER" id="PTHR11640">
    <property type="entry name" value="NEPHRIN"/>
    <property type="match status" value="1"/>
</dbReference>
<keyword evidence="11" id="KW-0393">Immunoglobulin domain</keyword>
<evidence type="ECO:0000256" key="12">
    <source>
        <dbReference type="SAM" id="MobiDB-lite"/>
    </source>
</evidence>
<comment type="subcellular location">
    <subcellularLocation>
        <location evidence="1">Cell membrane</location>
        <topology evidence="1">Single-pass type I membrane protein</topology>
    </subcellularLocation>
</comment>
<dbReference type="GO" id="GO:0005886">
    <property type="term" value="C:plasma membrane"/>
    <property type="evidence" value="ECO:0007669"/>
    <property type="project" value="UniProtKB-SubCell"/>
</dbReference>
<gene>
    <name evidence="17" type="primary">KIRREL2</name>
</gene>
<dbReference type="InterPro" id="IPR007110">
    <property type="entry name" value="Ig-like_dom"/>
</dbReference>
<dbReference type="SMART" id="SM00408">
    <property type="entry name" value="IGc2"/>
    <property type="match status" value="3"/>
</dbReference>
<feature type="domain" description="Ig-like" evidence="15">
    <location>
        <begin position="21"/>
        <end position="115"/>
    </location>
</feature>
<feature type="transmembrane region" description="Helical" evidence="13">
    <location>
        <begin position="449"/>
        <end position="472"/>
    </location>
</feature>
<keyword evidence="8 13" id="KW-0472">Membrane</keyword>
<dbReference type="AlphaFoldDB" id="A0A9W3FY11"/>
<dbReference type="PROSITE" id="PS50835">
    <property type="entry name" value="IG_LIKE"/>
    <property type="match status" value="4"/>
</dbReference>
<keyword evidence="6" id="KW-0677">Repeat</keyword>
<dbReference type="FunFam" id="2.60.40.10:FF:000103">
    <property type="entry name" value="Kirre like nephrin family adhesion molecule 3"/>
    <property type="match status" value="1"/>
</dbReference>
<name>A0A9W3FY11_CAMBA</name>
<evidence type="ECO:0000256" key="2">
    <source>
        <dbReference type="ARBA" id="ARBA00008637"/>
    </source>
</evidence>
<proteinExistence type="inferred from homology"/>
<evidence type="ECO:0000256" key="11">
    <source>
        <dbReference type="ARBA" id="ARBA00023319"/>
    </source>
</evidence>
<sequence>MLVPTLLVLFFCLRGRAGLSPHFLQQPEDLVVLLGDEARLPCALGAYWGLVQWTKDGLALGGERDLPGWSRYWISGNAVSGQHDLHIRPVELEDQASYECQATQAGLRSRPAQLHVLVPPEAPQVLGGPSVSLVAGIPANLTCRSRGDARPTPELLWFRDGVRLDGATFHQTLLKEGTTGSVESILSLTPSSHDDGATLVCRARSQAMPAGKDTAVTLSLQYPPVVTLSAEPQTVQEGEKVTFRCQATAQPPVTGYRWAKGGSPVLGARGPMLVVVADASFLTAPVSCEVSNAVGSANRSTALDVQFGPILQAKPKPVSVDLGNDAFFTCVWRGNPLPRVTWTRRGDAQVLASGPTLRLPAVGPEDAGDYVCKAEPGLSGLGGGAAEARLTVNAPPVVTALHSAPAFLRGPARLQCLVFASPAPEAVIWSWDDGFLAAGSRDLLPMVRIVAGVAAVAMTLLTIITGVVLCCWRHSKGSSDASSSRGHEEEETGNGEDQGPIVHTDHSDLVLDEEGALEAKDPTNGYYKVRGVSVSLSLGEAPGGGLFLPPSSPLGPPGTPTFYDFNPHLGMVPACRLYRARAGYLTTPHPRAFTSYIKPTSFGPPDLAPSTPPFPYAAFPTPSHPRLQTHV</sequence>
<keyword evidence="4 13" id="KW-0812">Transmembrane</keyword>
<dbReference type="Pfam" id="PF08205">
    <property type="entry name" value="C2-set_2"/>
    <property type="match status" value="1"/>
</dbReference>
<feature type="signal peptide" evidence="14">
    <location>
        <begin position="1"/>
        <end position="18"/>
    </location>
</feature>
<feature type="region of interest" description="Disordered" evidence="12">
    <location>
        <begin position="476"/>
        <end position="503"/>
    </location>
</feature>
<feature type="domain" description="Ig-like" evidence="15">
    <location>
        <begin position="223"/>
        <end position="304"/>
    </location>
</feature>
<dbReference type="InterPro" id="IPR003598">
    <property type="entry name" value="Ig_sub2"/>
</dbReference>
<feature type="chain" id="PRO_5040816522" evidence="14">
    <location>
        <begin position="19"/>
        <end position="631"/>
    </location>
</feature>
<dbReference type="Gene3D" id="2.60.40.10">
    <property type="entry name" value="Immunoglobulins"/>
    <property type="match status" value="4"/>
</dbReference>
<evidence type="ECO:0000256" key="4">
    <source>
        <dbReference type="ARBA" id="ARBA00022692"/>
    </source>
</evidence>
<dbReference type="InterPro" id="IPR003599">
    <property type="entry name" value="Ig_sub"/>
</dbReference>
<reference evidence="17" key="1">
    <citation type="submission" date="2025-08" db="UniProtKB">
        <authorList>
            <consortium name="RefSeq"/>
        </authorList>
    </citation>
    <scope>IDENTIFICATION</scope>
    <source>
        <tissue evidence="17">Blood</tissue>
    </source>
</reference>
<dbReference type="Proteomes" id="UP001732780">
    <property type="component" value="Chromosome 9"/>
</dbReference>
<dbReference type="GO" id="GO:0050839">
    <property type="term" value="F:cell adhesion molecule binding"/>
    <property type="evidence" value="ECO:0007669"/>
    <property type="project" value="TreeGrafter"/>
</dbReference>
<feature type="domain" description="Ig-like" evidence="15">
    <location>
        <begin position="309"/>
        <end position="391"/>
    </location>
</feature>
<keyword evidence="3" id="KW-1003">Cell membrane</keyword>
<keyword evidence="16" id="KW-1185">Reference proteome</keyword>
<accession>A0A9W3FY11</accession>
<dbReference type="RefSeq" id="XP_045368831.1">
    <property type="nucleotide sequence ID" value="XM_045512875.1"/>
</dbReference>
<dbReference type="FunFam" id="2.60.40.10:FF:000077">
    <property type="entry name" value="Kirre like nephrin family adhesion molecule 3"/>
    <property type="match status" value="1"/>
</dbReference>
<dbReference type="InterPro" id="IPR036179">
    <property type="entry name" value="Ig-like_dom_sf"/>
</dbReference>
<dbReference type="SUPFAM" id="SSF48726">
    <property type="entry name" value="Immunoglobulin"/>
    <property type="match status" value="5"/>
</dbReference>
<keyword evidence="10" id="KW-0325">Glycoprotein</keyword>
<keyword evidence="5 14" id="KW-0732">Signal</keyword>
<evidence type="ECO:0000256" key="10">
    <source>
        <dbReference type="ARBA" id="ARBA00023180"/>
    </source>
</evidence>
<evidence type="ECO:0000256" key="3">
    <source>
        <dbReference type="ARBA" id="ARBA00022475"/>
    </source>
</evidence>
<dbReference type="CTD" id="84063"/>
<dbReference type="InterPro" id="IPR013162">
    <property type="entry name" value="CD80_C2-set"/>
</dbReference>
<keyword evidence="7 13" id="KW-1133">Transmembrane helix</keyword>
<organism evidence="16 17">
    <name type="scientific">Camelus bactrianus</name>
    <name type="common">Bactrian camel</name>
    <dbReference type="NCBI Taxonomy" id="9837"/>
    <lineage>
        <taxon>Eukaryota</taxon>
        <taxon>Metazoa</taxon>
        <taxon>Chordata</taxon>
        <taxon>Craniata</taxon>
        <taxon>Vertebrata</taxon>
        <taxon>Euteleostomi</taxon>
        <taxon>Mammalia</taxon>
        <taxon>Eutheria</taxon>
        <taxon>Laurasiatheria</taxon>
        <taxon>Artiodactyla</taxon>
        <taxon>Tylopoda</taxon>
        <taxon>Camelidae</taxon>
        <taxon>Camelus</taxon>
    </lineage>
</organism>
<evidence type="ECO:0000256" key="5">
    <source>
        <dbReference type="ARBA" id="ARBA00022729"/>
    </source>
</evidence>